<proteinExistence type="predicted"/>
<dbReference type="PANTHER" id="PTHR34566">
    <property type="entry name" value="ALTERED INHERITANCE OF MITOCHONDRIA PROTEIN"/>
    <property type="match status" value="1"/>
</dbReference>
<name>A0A834ZIR5_TETSI</name>
<dbReference type="PANTHER" id="PTHR34566:SF2">
    <property type="entry name" value="ALTERED INHERITANCE OF MITOCHONDRIA PROTEIN"/>
    <property type="match status" value="1"/>
</dbReference>
<protein>
    <recommendedName>
        <fullName evidence="1">DUF8204 domain-containing protein</fullName>
    </recommendedName>
</protein>
<dbReference type="InterPro" id="IPR058517">
    <property type="entry name" value="DUF8204"/>
</dbReference>
<evidence type="ECO:0000313" key="3">
    <source>
        <dbReference type="Proteomes" id="UP000655225"/>
    </source>
</evidence>
<dbReference type="EMBL" id="JABCRI010000005">
    <property type="protein sequence ID" value="KAF8406500.1"/>
    <property type="molecule type" value="Genomic_DNA"/>
</dbReference>
<evidence type="ECO:0000259" key="1">
    <source>
        <dbReference type="Pfam" id="PF26631"/>
    </source>
</evidence>
<dbReference type="AlphaFoldDB" id="A0A834ZIR5"/>
<evidence type="ECO:0000313" key="2">
    <source>
        <dbReference type="EMBL" id="KAF8406500.1"/>
    </source>
</evidence>
<keyword evidence="3" id="KW-1185">Reference proteome</keyword>
<sequence>MEVNKEDEGDQNQTQNQIKNQELQGKSCKGCLYYSSILKSKARNPLCVGVSRTFQQVPGHIVGESEIEASKEGRSLTDFKYACVGYSLYLDGKDPSTDLQEKQAELPLCIGIELLVDKSVSTADHVPTHVHNKEDNSVLLERFGCSEGRALILHPSGQEEHRLDILQMFTRNASLVGSGVARNMYRVGNYMKDNLDDILYPYRKRPNDTVGGESFGIELCSPPLSHLIRCSTVYELIDMHCQ</sequence>
<gene>
    <name evidence="2" type="ORF">HHK36_008589</name>
</gene>
<feature type="domain" description="DUF8204" evidence="1">
    <location>
        <begin position="24"/>
        <end position="115"/>
    </location>
</feature>
<organism evidence="2 3">
    <name type="scientific">Tetracentron sinense</name>
    <name type="common">Spur-leaf</name>
    <dbReference type="NCBI Taxonomy" id="13715"/>
    <lineage>
        <taxon>Eukaryota</taxon>
        <taxon>Viridiplantae</taxon>
        <taxon>Streptophyta</taxon>
        <taxon>Embryophyta</taxon>
        <taxon>Tracheophyta</taxon>
        <taxon>Spermatophyta</taxon>
        <taxon>Magnoliopsida</taxon>
        <taxon>Trochodendrales</taxon>
        <taxon>Trochodendraceae</taxon>
        <taxon>Tetracentron</taxon>
    </lineage>
</organism>
<reference evidence="2 3" key="1">
    <citation type="submission" date="2020-04" db="EMBL/GenBank/DDBJ databases">
        <title>Plant Genome Project.</title>
        <authorList>
            <person name="Zhang R.-G."/>
        </authorList>
    </citation>
    <scope>NUCLEOTIDE SEQUENCE [LARGE SCALE GENOMIC DNA]</scope>
    <source>
        <strain evidence="2">YNK0</strain>
        <tissue evidence="2">Leaf</tissue>
    </source>
</reference>
<dbReference type="OMA" id="DHCRISN"/>
<dbReference type="Pfam" id="PF26631">
    <property type="entry name" value="DUF8204"/>
    <property type="match status" value="1"/>
</dbReference>
<comment type="caution">
    <text evidence="2">The sequence shown here is derived from an EMBL/GenBank/DDBJ whole genome shotgun (WGS) entry which is preliminary data.</text>
</comment>
<dbReference type="OrthoDB" id="510712at2759"/>
<dbReference type="Proteomes" id="UP000655225">
    <property type="component" value="Unassembled WGS sequence"/>
</dbReference>
<accession>A0A834ZIR5</accession>